<dbReference type="Proteomes" id="UP001371218">
    <property type="component" value="Unassembled WGS sequence"/>
</dbReference>
<comment type="caution">
    <text evidence="1">The sequence shown here is derived from an EMBL/GenBank/DDBJ whole genome shotgun (WGS) entry which is preliminary data.</text>
</comment>
<accession>A0ABU9BL66</accession>
<dbReference type="CDD" id="cd00565">
    <property type="entry name" value="Ubl_ThiS"/>
    <property type="match status" value="1"/>
</dbReference>
<evidence type="ECO:0000313" key="1">
    <source>
        <dbReference type="EMBL" id="MEK8029612.1"/>
    </source>
</evidence>
<evidence type="ECO:0000313" key="2">
    <source>
        <dbReference type="Proteomes" id="UP001371218"/>
    </source>
</evidence>
<gene>
    <name evidence="1" type="primary">thiS</name>
    <name evidence="1" type="ORF">AACH06_02170</name>
</gene>
<dbReference type="Pfam" id="PF02597">
    <property type="entry name" value="ThiS"/>
    <property type="match status" value="1"/>
</dbReference>
<keyword evidence="2" id="KW-1185">Reference proteome</keyword>
<name>A0ABU9BL66_9BURK</name>
<dbReference type="PANTHER" id="PTHR34472">
    <property type="entry name" value="SULFUR CARRIER PROTEIN THIS"/>
    <property type="match status" value="1"/>
</dbReference>
<proteinExistence type="predicted"/>
<dbReference type="RefSeq" id="WP_341423947.1">
    <property type="nucleotide sequence ID" value="NZ_JBBUTG010000001.1"/>
</dbReference>
<dbReference type="EMBL" id="JBBUTG010000001">
    <property type="protein sequence ID" value="MEK8029612.1"/>
    <property type="molecule type" value="Genomic_DNA"/>
</dbReference>
<dbReference type="InterPro" id="IPR010035">
    <property type="entry name" value="Thi_S"/>
</dbReference>
<dbReference type="PANTHER" id="PTHR34472:SF1">
    <property type="entry name" value="SULFUR CARRIER PROTEIN THIS"/>
    <property type="match status" value="1"/>
</dbReference>
<reference evidence="1 2" key="1">
    <citation type="submission" date="2024-04" db="EMBL/GenBank/DDBJ databases">
        <title>Novel species of the genus Ideonella isolated from streams.</title>
        <authorList>
            <person name="Lu H."/>
        </authorList>
    </citation>
    <scope>NUCLEOTIDE SEQUENCE [LARGE SCALE GENOMIC DNA]</scope>
    <source>
        <strain evidence="1 2">DXS29W</strain>
    </source>
</reference>
<organism evidence="1 2">
    <name type="scientific">Ideonella lacteola</name>
    <dbReference type="NCBI Taxonomy" id="2984193"/>
    <lineage>
        <taxon>Bacteria</taxon>
        <taxon>Pseudomonadati</taxon>
        <taxon>Pseudomonadota</taxon>
        <taxon>Betaproteobacteria</taxon>
        <taxon>Burkholderiales</taxon>
        <taxon>Sphaerotilaceae</taxon>
        <taxon>Ideonella</taxon>
    </lineage>
</organism>
<dbReference type="InterPro" id="IPR016155">
    <property type="entry name" value="Mopterin_synth/thiamin_S_b"/>
</dbReference>
<sequence>MTPQSFGGEAPVLVNGQPVEGAEGATLADLLARLGQPADAVATALNGQFVPRAARGEVGLSRGDQVTVFKAIVGG</sequence>
<dbReference type="InterPro" id="IPR003749">
    <property type="entry name" value="ThiS/MoaD-like"/>
</dbReference>
<dbReference type="NCBIfam" id="TIGR01683">
    <property type="entry name" value="thiS"/>
    <property type="match status" value="1"/>
</dbReference>
<protein>
    <submittedName>
        <fullName evidence="1">Sulfur carrier protein ThiS</fullName>
    </submittedName>
</protein>
<dbReference type="InterPro" id="IPR012675">
    <property type="entry name" value="Beta-grasp_dom_sf"/>
</dbReference>
<dbReference type="Gene3D" id="3.10.20.30">
    <property type="match status" value="1"/>
</dbReference>
<dbReference type="SUPFAM" id="SSF54285">
    <property type="entry name" value="MoaD/ThiS"/>
    <property type="match status" value="1"/>
</dbReference>